<dbReference type="EMBL" id="PQNY01000021">
    <property type="protein sequence ID" value="POS00808.1"/>
    <property type="molecule type" value="Genomic_DNA"/>
</dbReference>
<gene>
    <name evidence="1" type="ORF">Q361_1218</name>
</gene>
<reference evidence="1 2" key="1">
    <citation type="submission" date="2018-01" db="EMBL/GenBank/DDBJ databases">
        <title>Genomic Encyclopedia of Type Strains, Phase I: the one thousand microbial genomes (KMG-I) project.</title>
        <authorList>
            <person name="Goeker M."/>
        </authorList>
    </citation>
    <scope>NUCLEOTIDE SEQUENCE [LARGE SCALE GENOMIC DNA]</scope>
    <source>
        <strain evidence="1 2">DSM 17960</strain>
    </source>
</reference>
<dbReference type="AlphaFoldDB" id="A0A2S4N4Z6"/>
<name>A0A2S4N4Z6_9FLAO</name>
<dbReference type="Proteomes" id="UP000237056">
    <property type="component" value="Unassembled WGS sequence"/>
</dbReference>
<evidence type="ECO:0008006" key="3">
    <source>
        <dbReference type="Google" id="ProtNLM"/>
    </source>
</evidence>
<accession>A0A2S4N4Z6</accession>
<evidence type="ECO:0000313" key="1">
    <source>
        <dbReference type="EMBL" id="POS00808.1"/>
    </source>
</evidence>
<proteinExistence type="predicted"/>
<keyword evidence="2" id="KW-1185">Reference proteome</keyword>
<organism evidence="1 2">
    <name type="scientific">Flavobacterium croceum DSM 17960</name>
    <dbReference type="NCBI Taxonomy" id="1121886"/>
    <lineage>
        <taxon>Bacteria</taxon>
        <taxon>Pseudomonadati</taxon>
        <taxon>Bacteroidota</taxon>
        <taxon>Flavobacteriia</taxon>
        <taxon>Flavobacteriales</taxon>
        <taxon>Flavobacteriaceae</taxon>
        <taxon>Flavobacterium</taxon>
    </lineage>
</organism>
<evidence type="ECO:0000313" key="2">
    <source>
        <dbReference type="Proteomes" id="UP000237056"/>
    </source>
</evidence>
<comment type="caution">
    <text evidence="1">The sequence shown here is derived from an EMBL/GenBank/DDBJ whole genome shotgun (WGS) entry which is preliminary data.</text>
</comment>
<protein>
    <recommendedName>
        <fullName evidence="3">Lipocalin-like protein</fullName>
    </recommendedName>
</protein>
<sequence>MIMTQQNDLRTSKLFLYKNLSYKITTFYPHGTSNYSGKYTLENDVLELKDSNIENKTKNRFTNLYKLNKLI</sequence>